<sequence length="181" mass="18812">MRGFAIFLLASLLVCWSGATNEDRGEFVLTDPLEDENWSSIVGMKQGYRVFTNLANRGLTETMTVTHADGMFVAGEKMATVREVTANDGSFGDYFGSSVALSNTHLVVGAAHDDDQGSSAGSVYVYSVSDSGVTFVQKVTASDGSSGDKFGDSIGLSGTHLVVGAPGDDDLGVSSGSVYLA</sequence>
<organism evidence="6 7">
    <name type="scientific">Cymbomonas tetramitiformis</name>
    <dbReference type="NCBI Taxonomy" id="36881"/>
    <lineage>
        <taxon>Eukaryota</taxon>
        <taxon>Viridiplantae</taxon>
        <taxon>Chlorophyta</taxon>
        <taxon>Pyramimonadophyceae</taxon>
        <taxon>Pyramimonadales</taxon>
        <taxon>Pyramimonadaceae</taxon>
        <taxon>Cymbomonas</taxon>
    </lineage>
</organism>
<dbReference type="EMBL" id="LGRX02033906">
    <property type="protein sequence ID" value="KAK3239466.1"/>
    <property type="molecule type" value="Genomic_DNA"/>
</dbReference>
<evidence type="ECO:0000256" key="3">
    <source>
        <dbReference type="ARBA" id="ARBA00023180"/>
    </source>
</evidence>
<dbReference type="InterPro" id="IPR013519">
    <property type="entry name" value="Int_alpha_beta-p"/>
</dbReference>
<evidence type="ECO:0000256" key="1">
    <source>
        <dbReference type="ARBA" id="ARBA00022729"/>
    </source>
</evidence>
<dbReference type="Proteomes" id="UP001190700">
    <property type="component" value="Unassembled WGS sequence"/>
</dbReference>
<feature type="signal peptide" evidence="5">
    <location>
        <begin position="1"/>
        <end position="19"/>
    </location>
</feature>
<dbReference type="PANTHER" id="PTHR36220">
    <property type="entry name" value="UNNAMED PRODUCT"/>
    <property type="match status" value="1"/>
</dbReference>
<name>A0AAE0ESZ8_9CHLO</name>
<dbReference type="Gene3D" id="2.130.10.130">
    <property type="entry name" value="Integrin alpha, N-terminal"/>
    <property type="match status" value="1"/>
</dbReference>
<proteinExistence type="predicted"/>
<protein>
    <submittedName>
        <fullName evidence="6">Uncharacterized protein</fullName>
    </submittedName>
</protein>
<evidence type="ECO:0000313" key="7">
    <source>
        <dbReference type="Proteomes" id="UP001190700"/>
    </source>
</evidence>
<evidence type="ECO:0000256" key="2">
    <source>
        <dbReference type="ARBA" id="ARBA00022737"/>
    </source>
</evidence>
<dbReference type="PANTHER" id="PTHR36220:SF1">
    <property type="entry name" value="GAMMA TUBULIN COMPLEX COMPONENT C-TERMINAL DOMAIN-CONTAINING PROTEIN"/>
    <property type="match status" value="1"/>
</dbReference>
<keyword evidence="1 5" id="KW-0732">Signal</keyword>
<evidence type="ECO:0000313" key="6">
    <source>
        <dbReference type="EMBL" id="KAK3239466.1"/>
    </source>
</evidence>
<evidence type="ECO:0000256" key="5">
    <source>
        <dbReference type="SAM" id="SignalP"/>
    </source>
</evidence>
<feature type="repeat" description="FG-GAP" evidence="4">
    <location>
        <begin position="81"/>
        <end position="135"/>
    </location>
</feature>
<dbReference type="InterPro" id="IPR028994">
    <property type="entry name" value="Integrin_alpha_N"/>
</dbReference>
<evidence type="ECO:0000256" key="4">
    <source>
        <dbReference type="PROSITE-ProRule" id="PRU00803"/>
    </source>
</evidence>
<dbReference type="InterPro" id="IPR013517">
    <property type="entry name" value="FG-GAP"/>
</dbReference>
<dbReference type="AlphaFoldDB" id="A0AAE0ESZ8"/>
<gene>
    <name evidence="6" type="ORF">CYMTET_50605</name>
</gene>
<accession>A0AAE0ESZ8</accession>
<keyword evidence="7" id="KW-1185">Reference proteome</keyword>
<comment type="caution">
    <text evidence="6">The sequence shown here is derived from an EMBL/GenBank/DDBJ whole genome shotgun (WGS) entry which is preliminary data.</text>
</comment>
<feature type="chain" id="PRO_5042208723" evidence="5">
    <location>
        <begin position="20"/>
        <end position="181"/>
    </location>
</feature>
<dbReference type="Pfam" id="PF14312">
    <property type="entry name" value="FG-GAP_2"/>
    <property type="match status" value="2"/>
</dbReference>
<dbReference type="PROSITE" id="PS51470">
    <property type="entry name" value="FG_GAP"/>
    <property type="match status" value="1"/>
</dbReference>
<reference evidence="6 7" key="1">
    <citation type="journal article" date="2015" name="Genome Biol. Evol.">
        <title>Comparative Genomics of a Bacterivorous Green Alga Reveals Evolutionary Causalities and Consequences of Phago-Mixotrophic Mode of Nutrition.</title>
        <authorList>
            <person name="Burns J.A."/>
            <person name="Paasch A."/>
            <person name="Narechania A."/>
            <person name="Kim E."/>
        </authorList>
    </citation>
    <scope>NUCLEOTIDE SEQUENCE [LARGE SCALE GENOMIC DNA]</scope>
    <source>
        <strain evidence="6 7">PLY_AMNH</strain>
    </source>
</reference>
<keyword evidence="3" id="KW-0325">Glycoprotein</keyword>
<keyword evidence="2" id="KW-0677">Repeat</keyword>